<dbReference type="InterPro" id="IPR000566">
    <property type="entry name" value="Lipocln_cytosolic_FA-bd_dom"/>
</dbReference>
<accession>C1BUQ9</accession>
<dbReference type="CDD" id="cd00742">
    <property type="entry name" value="FABP"/>
    <property type="match status" value="1"/>
</dbReference>
<evidence type="ECO:0000313" key="3">
    <source>
        <dbReference type="EMBL" id="ACO12762.1"/>
    </source>
</evidence>
<dbReference type="Pfam" id="PF00061">
    <property type="entry name" value="Lipocalin"/>
    <property type="match status" value="1"/>
</dbReference>
<evidence type="ECO:0000256" key="1">
    <source>
        <dbReference type="ARBA" id="ARBA00008390"/>
    </source>
</evidence>
<dbReference type="OrthoDB" id="412780at2759"/>
<feature type="domain" description="Lipocalin/cytosolic fatty-acid binding" evidence="2">
    <location>
        <begin position="12"/>
        <end position="128"/>
    </location>
</feature>
<dbReference type="PANTHER" id="PTHR11955">
    <property type="entry name" value="FATTY ACID BINDING PROTEIN"/>
    <property type="match status" value="1"/>
</dbReference>
<dbReference type="GO" id="GO:0008289">
    <property type="term" value="F:lipid binding"/>
    <property type="evidence" value="ECO:0007669"/>
    <property type="project" value="InterPro"/>
</dbReference>
<reference evidence="3" key="1">
    <citation type="submission" date="2009-06" db="EMBL/GenBank/DDBJ databases">
        <title>Lepeophtheirus salmonis ESTs and full-length cDNAs.</title>
        <authorList>
            <person name="Yasuike M."/>
            <person name="von Schalburg K."/>
            <person name="Cooper G."/>
            <person name="Leong J."/>
            <person name="Jones S.R.M."/>
            <person name="Koop B.F."/>
        </authorList>
    </citation>
    <scope>NUCLEOTIDE SEQUENCE</scope>
    <source>
        <strain evidence="3">Pacific form</strain>
        <tissue evidence="3">Whole</tissue>
    </source>
</reference>
<dbReference type="InterPro" id="IPR012674">
    <property type="entry name" value="Calycin"/>
</dbReference>
<dbReference type="InterPro" id="IPR031259">
    <property type="entry name" value="ILBP"/>
</dbReference>
<evidence type="ECO:0000259" key="2">
    <source>
        <dbReference type="Pfam" id="PF00061"/>
    </source>
</evidence>
<dbReference type="EMBL" id="BT078338">
    <property type="protein sequence ID" value="ACO12762.1"/>
    <property type="molecule type" value="mRNA"/>
</dbReference>
<proteinExistence type="evidence at transcript level"/>
<organism evidence="3">
    <name type="scientific">Lepeophtheirus salmonis</name>
    <name type="common">Salmon louse</name>
    <name type="synonym">Caligus salmonis</name>
    <dbReference type="NCBI Taxonomy" id="72036"/>
    <lineage>
        <taxon>Eukaryota</taxon>
        <taxon>Metazoa</taxon>
        <taxon>Ecdysozoa</taxon>
        <taxon>Arthropoda</taxon>
        <taxon>Crustacea</taxon>
        <taxon>Multicrustacea</taxon>
        <taxon>Hexanauplia</taxon>
        <taxon>Copepoda</taxon>
        <taxon>Siphonostomatoida</taxon>
        <taxon>Caligidae</taxon>
        <taxon>Lepeophtheirus</taxon>
    </lineage>
</organism>
<protein>
    <submittedName>
        <fullName evidence="3">Fatty acid-binding protein</fullName>
    </submittedName>
</protein>
<dbReference type="AlphaFoldDB" id="C1BUQ9"/>
<dbReference type="Gene3D" id="2.40.128.20">
    <property type="match status" value="1"/>
</dbReference>
<sequence length="142" mass="16433">MTEFLGSWQWSSNSESFDDYLKEIGINIVLRKLSRLAHPTVTFLKVNDTWTMRTDTVVKSISADFNLMKEFKEQTVDGRTLNSTFSIEQVVTQDSKTKVILRQKQIDSNGLISIIDRWIEEDLMHVEIKCNNIQASAVFKKK</sequence>
<dbReference type="SUPFAM" id="SSF50814">
    <property type="entry name" value="Lipocalins"/>
    <property type="match status" value="1"/>
</dbReference>
<comment type="similarity">
    <text evidence="1">Belongs to the calycin superfamily. Fatty-acid binding protein (FABP) family.</text>
</comment>
<name>C1BUQ9_LEPSM</name>
<gene>
    <name evidence="3" type="primary">FABP</name>
</gene>